<dbReference type="Proteomes" id="UP000215301">
    <property type="component" value="Unassembled WGS sequence"/>
</dbReference>
<keyword evidence="6" id="KW-0411">Iron-sulfur</keyword>
<dbReference type="SFLD" id="SFLDS00029">
    <property type="entry name" value="Radical_SAM"/>
    <property type="match status" value="1"/>
</dbReference>
<dbReference type="SFLD" id="SFLDG01067">
    <property type="entry name" value="SPASM/twitch_domain_containing"/>
    <property type="match status" value="1"/>
</dbReference>
<comment type="caution">
    <text evidence="8">The sequence shown here is derived from an EMBL/GenBank/DDBJ whole genome shotgun (WGS) entry which is preliminary data.</text>
</comment>
<keyword evidence="2" id="KW-0004">4Fe-4S</keyword>
<feature type="domain" description="Radical SAM core" evidence="7">
    <location>
        <begin position="115"/>
        <end position="351"/>
    </location>
</feature>
<dbReference type="InterPro" id="IPR050377">
    <property type="entry name" value="Radical_SAM_PqqE_MftC-like"/>
</dbReference>
<dbReference type="GO" id="GO:0046872">
    <property type="term" value="F:metal ion binding"/>
    <property type="evidence" value="ECO:0007669"/>
    <property type="project" value="UniProtKB-KW"/>
</dbReference>
<evidence type="ECO:0000256" key="5">
    <source>
        <dbReference type="ARBA" id="ARBA00023004"/>
    </source>
</evidence>
<protein>
    <recommendedName>
        <fullName evidence="7">Radical SAM core domain-containing protein</fullName>
    </recommendedName>
</protein>
<dbReference type="GO" id="GO:0003824">
    <property type="term" value="F:catalytic activity"/>
    <property type="evidence" value="ECO:0007669"/>
    <property type="project" value="InterPro"/>
</dbReference>
<dbReference type="AlphaFoldDB" id="A0A231VC82"/>
<evidence type="ECO:0000256" key="4">
    <source>
        <dbReference type="ARBA" id="ARBA00022723"/>
    </source>
</evidence>
<evidence type="ECO:0000256" key="2">
    <source>
        <dbReference type="ARBA" id="ARBA00022485"/>
    </source>
</evidence>
<evidence type="ECO:0000313" key="9">
    <source>
        <dbReference type="Proteomes" id="UP000215301"/>
    </source>
</evidence>
<evidence type="ECO:0000256" key="6">
    <source>
        <dbReference type="ARBA" id="ARBA00023014"/>
    </source>
</evidence>
<keyword evidence="4" id="KW-0479">Metal-binding</keyword>
<dbReference type="SUPFAM" id="SSF102114">
    <property type="entry name" value="Radical SAM enzymes"/>
    <property type="match status" value="1"/>
</dbReference>
<dbReference type="InterPro" id="IPR013785">
    <property type="entry name" value="Aldolase_TIM"/>
</dbReference>
<name>A0A231VC82_THETR</name>
<proteinExistence type="predicted"/>
<dbReference type="InterPro" id="IPR000385">
    <property type="entry name" value="MoaA_NifB_PqqE_Fe-S-bd_CS"/>
</dbReference>
<sequence length="449" mass="51353">MVELKEQVDLSGYLRLLPHMRLVLGGRRGCLYNLLNGAMYSMNNAVTDFLVQTLGINHEELTVIDALKKSANDKELIEIVYQLVNNGDAIILNEPYILKSARFGRSPKLKQIFSSKGLERIYLQITSLCNLNCIFCKPGSKMLRSTGCLRGLISDNTMTIEDWKEVLRQAYKAGAKTLIIYGGEPLLTIDCFSEVIIYAKYLGFKDMIIYTNGTLIQEYMDILYKLFNGVHVIFVIQWFSHTKKVHDCITQKSGSFEKMISGINKLKEYSFTVYIKYVITSLTINNFSNEINYIKSIKIPYHCDYIYSNKSMIGGSNELLNFASNPSMRFQKITCSIIQMYEEEHPCLSGQIAINSDGYAFPCPLMIGMKLGCVKSIPLGKIIALNETKKWWQLTPDKRLKCRDCEFRLGCFDCRAVQLSINDETDTQYCLYDPLSLKSFEEQLKERGF</sequence>
<dbReference type="InterPro" id="IPR058240">
    <property type="entry name" value="rSAM_sf"/>
</dbReference>
<comment type="cofactor">
    <cofactor evidence="1">
        <name>[4Fe-4S] cluster</name>
        <dbReference type="ChEBI" id="CHEBI:49883"/>
    </cofactor>
</comment>
<dbReference type="GO" id="GO:0051539">
    <property type="term" value="F:4 iron, 4 sulfur cluster binding"/>
    <property type="evidence" value="ECO:0007669"/>
    <property type="project" value="UniProtKB-KW"/>
</dbReference>
<organism evidence="8 9">
    <name type="scientific">Thermoanaerobacterium thermosaccharolyticum</name>
    <name type="common">Clostridium thermosaccharolyticum</name>
    <dbReference type="NCBI Taxonomy" id="1517"/>
    <lineage>
        <taxon>Bacteria</taxon>
        <taxon>Bacillati</taxon>
        <taxon>Bacillota</taxon>
        <taxon>Clostridia</taxon>
        <taxon>Thermoanaerobacterales</taxon>
        <taxon>Thermoanaerobacteraceae</taxon>
        <taxon>Thermoanaerobacterium</taxon>
    </lineage>
</organism>
<dbReference type="CDD" id="cd01335">
    <property type="entry name" value="Radical_SAM"/>
    <property type="match status" value="1"/>
</dbReference>
<keyword evidence="3" id="KW-0949">S-adenosyl-L-methionine</keyword>
<accession>A0A231VC82</accession>
<dbReference type="PROSITE" id="PS01305">
    <property type="entry name" value="MOAA_NIFB_PQQE"/>
    <property type="match status" value="1"/>
</dbReference>
<evidence type="ECO:0000259" key="7">
    <source>
        <dbReference type="PROSITE" id="PS51918"/>
    </source>
</evidence>
<keyword evidence="5" id="KW-0408">Iron</keyword>
<dbReference type="Gene3D" id="3.20.20.70">
    <property type="entry name" value="Aldolase class I"/>
    <property type="match status" value="1"/>
</dbReference>
<dbReference type="EMBL" id="NKHD01000050">
    <property type="protein sequence ID" value="OXT05814.1"/>
    <property type="molecule type" value="Genomic_DNA"/>
</dbReference>
<evidence type="ECO:0000313" key="8">
    <source>
        <dbReference type="EMBL" id="OXT05814.1"/>
    </source>
</evidence>
<gene>
    <name evidence="8" type="ORF">CE561_12415</name>
</gene>
<evidence type="ECO:0000256" key="3">
    <source>
        <dbReference type="ARBA" id="ARBA00022691"/>
    </source>
</evidence>
<dbReference type="InterPro" id="IPR007197">
    <property type="entry name" value="rSAM"/>
</dbReference>
<dbReference type="PROSITE" id="PS51918">
    <property type="entry name" value="RADICAL_SAM"/>
    <property type="match status" value="1"/>
</dbReference>
<dbReference type="RefSeq" id="WP_094046555.1">
    <property type="nucleotide sequence ID" value="NZ_NKHD01000050.1"/>
</dbReference>
<dbReference type="Pfam" id="PF04055">
    <property type="entry name" value="Radical_SAM"/>
    <property type="match status" value="1"/>
</dbReference>
<reference evidence="8 9" key="1">
    <citation type="submission" date="2017-06" db="EMBL/GenBank/DDBJ databases">
        <title>Isolation and characterization of a thermophilic and butanogenic Thermoanaerobacterium thermosaccharolyticum M5 capable of efficient degradation of hemicellulose.</title>
        <authorList>
            <person name="Xin F."/>
            <person name="Jiang Y."/>
        </authorList>
    </citation>
    <scope>NUCLEOTIDE SEQUENCE [LARGE SCALE GENOMIC DNA]</scope>
    <source>
        <strain evidence="8 9">M5</strain>
    </source>
</reference>
<dbReference type="PANTHER" id="PTHR11228">
    <property type="entry name" value="RADICAL SAM DOMAIN PROTEIN"/>
    <property type="match status" value="1"/>
</dbReference>
<evidence type="ECO:0000256" key="1">
    <source>
        <dbReference type="ARBA" id="ARBA00001966"/>
    </source>
</evidence>
<dbReference type="PANTHER" id="PTHR11228:SF34">
    <property type="entry name" value="TUNGSTEN-CONTAINING ALDEHYDE FERREDOXIN OXIDOREDUCTASE COFACTOR MODIFYING PROTEIN"/>
    <property type="match status" value="1"/>
</dbReference>